<dbReference type="Proteomes" id="UP000007519">
    <property type="component" value="Chromosome"/>
</dbReference>
<dbReference type="KEGG" id="sgn:SGRA_2050"/>
<proteinExistence type="predicted"/>
<name>H6L2M4_SAPGL</name>
<dbReference type="EMBL" id="CP002831">
    <property type="protein sequence ID" value="AFC24781.1"/>
    <property type="molecule type" value="Genomic_DNA"/>
</dbReference>
<evidence type="ECO:0000313" key="1">
    <source>
        <dbReference type="EMBL" id="AFC24781.1"/>
    </source>
</evidence>
<keyword evidence="2" id="KW-1185">Reference proteome</keyword>
<dbReference type="AlphaFoldDB" id="H6L2M4"/>
<dbReference type="HOGENOM" id="CLU_2668946_0_0_10"/>
<reference evidence="1 2" key="1">
    <citation type="journal article" date="2012" name="Stand. Genomic Sci.">
        <title>Complete genome sequencing and analysis of Saprospira grandis str. Lewin, a predatory marine bacterium.</title>
        <authorList>
            <person name="Saw J.H."/>
            <person name="Yuryev A."/>
            <person name="Kanbe M."/>
            <person name="Hou S."/>
            <person name="Young A.G."/>
            <person name="Aizawa S."/>
            <person name="Alam M."/>
        </authorList>
    </citation>
    <scope>NUCLEOTIDE SEQUENCE [LARGE SCALE GENOMIC DNA]</scope>
    <source>
        <strain evidence="1 2">Lewin</strain>
    </source>
</reference>
<sequence>MSKYKTSCLAALKDFVEEKSNEAKMELYMAYEELEDPADRSAQLGEELHAVLRQIIEDNKHPDDYLDSLKPRFFM</sequence>
<evidence type="ECO:0000313" key="2">
    <source>
        <dbReference type="Proteomes" id="UP000007519"/>
    </source>
</evidence>
<organism evidence="1 2">
    <name type="scientific">Saprospira grandis (strain Lewin)</name>
    <dbReference type="NCBI Taxonomy" id="984262"/>
    <lineage>
        <taxon>Bacteria</taxon>
        <taxon>Pseudomonadati</taxon>
        <taxon>Bacteroidota</taxon>
        <taxon>Saprospiria</taxon>
        <taxon>Saprospirales</taxon>
        <taxon>Saprospiraceae</taxon>
        <taxon>Saprospira</taxon>
    </lineage>
</organism>
<protein>
    <submittedName>
        <fullName evidence="1">Uncharacterized protein</fullName>
    </submittedName>
</protein>
<gene>
    <name evidence="1" type="ordered locus">SGRA_2050</name>
</gene>
<dbReference type="RefSeq" id="WP_015692401.1">
    <property type="nucleotide sequence ID" value="NC_016940.1"/>
</dbReference>
<accession>H6L2M4</accession>
<dbReference type="STRING" id="984262.SGRA_2050"/>